<organism evidence="11 12">
    <name type="scientific">Algibacter agarivorans</name>
    <dbReference type="NCBI Taxonomy" id="1109741"/>
    <lineage>
        <taxon>Bacteria</taxon>
        <taxon>Pseudomonadati</taxon>
        <taxon>Bacteroidota</taxon>
        <taxon>Flavobacteriia</taxon>
        <taxon>Flavobacteriales</taxon>
        <taxon>Flavobacteriaceae</taxon>
        <taxon>Algibacter</taxon>
    </lineage>
</organism>
<evidence type="ECO:0000256" key="4">
    <source>
        <dbReference type="ARBA" id="ARBA00022723"/>
    </source>
</evidence>
<dbReference type="InterPro" id="IPR000477">
    <property type="entry name" value="RT_dom"/>
</dbReference>
<dbReference type="InterPro" id="IPR043502">
    <property type="entry name" value="DNA/RNA_pol_sf"/>
</dbReference>
<comment type="similarity">
    <text evidence="8">Belongs to the bacterial reverse transcriptase family.</text>
</comment>
<dbReference type="EMBL" id="BAABJJ010000001">
    <property type="protein sequence ID" value="GAA4932072.1"/>
    <property type="molecule type" value="Genomic_DNA"/>
</dbReference>
<keyword evidence="12" id="KW-1185">Reference proteome</keyword>
<evidence type="ECO:0000256" key="5">
    <source>
        <dbReference type="ARBA" id="ARBA00022842"/>
    </source>
</evidence>
<evidence type="ECO:0000313" key="11">
    <source>
        <dbReference type="EMBL" id="GAA4932072.1"/>
    </source>
</evidence>
<evidence type="ECO:0000256" key="6">
    <source>
        <dbReference type="ARBA" id="ARBA00022918"/>
    </source>
</evidence>
<name>A0ABP9G8N3_9FLAO</name>
<comment type="catalytic activity">
    <reaction evidence="9">
        <text>DNA(n) + a 2'-deoxyribonucleoside 5'-triphosphate = DNA(n+1) + diphosphate</text>
        <dbReference type="Rhea" id="RHEA:22508"/>
        <dbReference type="Rhea" id="RHEA-COMP:17339"/>
        <dbReference type="Rhea" id="RHEA-COMP:17340"/>
        <dbReference type="ChEBI" id="CHEBI:33019"/>
        <dbReference type="ChEBI" id="CHEBI:61560"/>
        <dbReference type="ChEBI" id="CHEBI:173112"/>
        <dbReference type="EC" id="2.7.7.49"/>
    </reaction>
</comment>
<comment type="caution">
    <text evidence="11">The sequence shown here is derived from an EMBL/GenBank/DDBJ whole genome shotgun (WGS) entry which is preliminary data.</text>
</comment>
<evidence type="ECO:0000256" key="1">
    <source>
        <dbReference type="ARBA" id="ARBA00012493"/>
    </source>
</evidence>
<keyword evidence="6" id="KW-0695">RNA-directed DNA polymerase</keyword>
<dbReference type="InterPro" id="IPR051083">
    <property type="entry name" value="GrpII_Intron_Splice-Mob/Def"/>
</dbReference>
<dbReference type="InterPro" id="IPR000123">
    <property type="entry name" value="Reverse_transcriptase_msDNA"/>
</dbReference>
<gene>
    <name evidence="11" type="ORF">GCM10023314_00390</name>
</gene>
<evidence type="ECO:0000313" key="12">
    <source>
        <dbReference type="Proteomes" id="UP001501302"/>
    </source>
</evidence>
<dbReference type="PROSITE" id="PS50878">
    <property type="entry name" value="RT_POL"/>
    <property type="match status" value="1"/>
</dbReference>
<keyword evidence="2" id="KW-0808">Transferase</keyword>
<evidence type="ECO:0000256" key="7">
    <source>
        <dbReference type="ARBA" id="ARBA00023118"/>
    </source>
</evidence>
<dbReference type="RefSeq" id="WP_345189415.1">
    <property type="nucleotide sequence ID" value="NZ_BAABJJ010000001.1"/>
</dbReference>
<evidence type="ECO:0000259" key="10">
    <source>
        <dbReference type="PROSITE" id="PS50878"/>
    </source>
</evidence>
<dbReference type="CDD" id="cd03487">
    <property type="entry name" value="RT_Bac_retron_II"/>
    <property type="match status" value="1"/>
</dbReference>
<keyword evidence="7" id="KW-0051">Antiviral defense</keyword>
<dbReference type="SUPFAM" id="SSF56672">
    <property type="entry name" value="DNA/RNA polymerases"/>
    <property type="match status" value="1"/>
</dbReference>
<dbReference type="PANTHER" id="PTHR34047:SF7">
    <property type="entry name" value="RNA-DIRECTED DNA POLYMERASE"/>
    <property type="match status" value="1"/>
</dbReference>
<feature type="domain" description="Reverse transcriptase" evidence="10">
    <location>
        <begin position="157"/>
        <end position="392"/>
    </location>
</feature>
<dbReference type="Pfam" id="PF00078">
    <property type="entry name" value="RVT_1"/>
    <property type="match status" value="1"/>
</dbReference>
<evidence type="ECO:0000256" key="2">
    <source>
        <dbReference type="ARBA" id="ARBA00022679"/>
    </source>
</evidence>
<proteinExistence type="inferred from homology"/>
<dbReference type="PANTHER" id="PTHR34047">
    <property type="entry name" value="NUCLEAR INTRON MATURASE 1, MITOCHONDRIAL-RELATED"/>
    <property type="match status" value="1"/>
</dbReference>
<evidence type="ECO:0000256" key="9">
    <source>
        <dbReference type="ARBA" id="ARBA00048173"/>
    </source>
</evidence>
<keyword evidence="3" id="KW-0548">Nucleotidyltransferase</keyword>
<sequence>MSIPIENYKKKAKAKRHSKVFIKDIDTYTKRLKENNLPIIFSITHLSKCLNIKPSELLSIAEYGNFFDVKNKTVLYNYQIKKSKKWLESIKLYLTSLNKKYNPFYKKRKEANDQLLIDDILNEIQPFENINEEKSNASLLDNSFKENAPFENEEDFYYDDINEYNVINSNYKFFKIKKKNGGHREIMAPKGQLKNIQRWINFYILNQIEIHPNCFGFIKNRSIKNNAKIHINQECILNIDLLKFFDTITQERVFGMFKQFGYHPNLARLLASLTTAKHKEWFWNQIDLNKHPELKKLVEKKPKIIPQGAPTSPSISNIICRRLDNRLNKLALKCNCKYSRYADDITFSGRKSDLPTLKLINKIIREEGFFTNTDKIGFYSKGSKQYVTGLAINDGVRIPRKRKREIRQILHYCKINGVENHKKNTGIENKKQFKEWLAGNIAFIHDIEPRKAKKLWDKFNDLEWE</sequence>
<keyword evidence="4" id="KW-0479">Metal-binding</keyword>
<reference evidence="12" key="1">
    <citation type="journal article" date="2019" name="Int. J. Syst. Evol. Microbiol.">
        <title>The Global Catalogue of Microorganisms (GCM) 10K type strain sequencing project: providing services to taxonomists for standard genome sequencing and annotation.</title>
        <authorList>
            <consortium name="The Broad Institute Genomics Platform"/>
            <consortium name="The Broad Institute Genome Sequencing Center for Infectious Disease"/>
            <person name="Wu L."/>
            <person name="Ma J."/>
        </authorList>
    </citation>
    <scope>NUCLEOTIDE SEQUENCE [LARGE SCALE GENOMIC DNA]</scope>
    <source>
        <strain evidence="12">JCM 18285</strain>
    </source>
</reference>
<evidence type="ECO:0000256" key="3">
    <source>
        <dbReference type="ARBA" id="ARBA00022695"/>
    </source>
</evidence>
<evidence type="ECO:0000256" key="8">
    <source>
        <dbReference type="ARBA" id="ARBA00034120"/>
    </source>
</evidence>
<keyword evidence="5" id="KW-0460">Magnesium</keyword>
<dbReference type="EC" id="2.7.7.49" evidence="1"/>
<dbReference type="Proteomes" id="UP001501302">
    <property type="component" value="Unassembled WGS sequence"/>
</dbReference>
<accession>A0ABP9G8N3</accession>
<protein>
    <recommendedName>
        <fullName evidence="1">RNA-directed DNA polymerase</fullName>
        <ecNumber evidence="1">2.7.7.49</ecNumber>
    </recommendedName>
</protein>
<dbReference type="PRINTS" id="PR00866">
    <property type="entry name" value="RNADNAPOLMS"/>
</dbReference>